<evidence type="ECO:0000313" key="3">
    <source>
        <dbReference type="Proteomes" id="UP000053268"/>
    </source>
</evidence>
<protein>
    <submittedName>
        <fullName evidence="2">Uncharacterized protein</fullName>
    </submittedName>
</protein>
<feature type="compositionally biased region" description="Pro residues" evidence="1">
    <location>
        <begin position="123"/>
        <end position="135"/>
    </location>
</feature>
<evidence type="ECO:0000256" key="1">
    <source>
        <dbReference type="SAM" id="MobiDB-lite"/>
    </source>
</evidence>
<dbReference type="Proteomes" id="UP000053268">
    <property type="component" value="Unassembled WGS sequence"/>
</dbReference>
<evidence type="ECO:0000313" key="2">
    <source>
        <dbReference type="EMBL" id="KPJ05098.1"/>
    </source>
</evidence>
<name>A0A0N0PAI8_PAPXU</name>
<feature type="region of interest" description="Disordered" evidence="1">
    <location>
        <begin position="47"/>
        <end position="152"/>
    </location>
</feature>
<reference evidence="2 3" key="1">
    <citation type="journal article" date="2015" name="Nat. Commun.">
        <title>Outbred genome sequencing and CRISPR/Cas9 gene editing in butterflies.</title>
        <authorList>
            <person name="Li X."/>
            <person name="Fan D."/>
            <person name="Zhang W."/>
            <person name="Liu G."/>
            <person name="Zhang L."/>
            <person name="Zhao L."/>
            <person name="Fang X."/>
            <person name="Chen L."/>
            <person name="Dong Y."/>
            <person name="Chen Y."/>
            <person name="Ding Y."/>
            <person name="Zhao R."/>
            <person name="Feng M."/>
            <person name="Zhu Y."/>
            <person name="Feng Y."/>
            <person name="Jiang X."/>
            <person name="Zhu D."/>
            <person name="Xiang H."/>
            <person name="Feng X."/>
            <person name="Li S."/>
            <person name="Wang J."/>
            <person name="Zhang G."/>
            <person name="Kronforst M.R."/>
            <person name="Wang W."/>
        </authorList>
    </citation>
    <scope>NUCLEOTIDE SEQUENCE [LARGE SCALE GENOMIC DNA]</scope>
    <source>
        <strain evidence="2">Ya'a_city_454_Px</strain>
        <tissue evidence="2">Whole body</tissue>
    </source>
</reference>
<keyword evidence="3" id="KW-1185">Reference proteome</keyword>
<dbReference type="EMBL" id="KQ458781">
    <property type="protein sequence ID" value="KPJ05098.1"/>
    <property type="molecule type" value="Genomic_DNA"/>
</dbReference>
<feature type="compositionally biased region" description="Pro residues" evidence="1">
    <location>
        <begin position="71"/>
        <end position="83"/>
    </location>
</feature>
<proteinExistence type="predicted"/>
<accession>A0A0N0PAI8</accession>
<organism evidence="2 3">
    <name type="scientific">Papilio xuthus</name>
    <name type="common">Asian swallowtail butterfly</name>
    <dbReference type="NCBI Taxonomy" id="66420"/>
    <lineage>
        <taxon>Eukaryota</taxon>
        <taxon>Metazoa</taxon>
        <taxon>Ecdysozoa</taxon>
        <taxon>Arthropoda</taxon>
        <taxon>Hexapoda</taxon>
        <taxon>Insecta</taxon>
        <taxon>Pterygota</taxon>
        <taxon>Neoptera</taxon>
        <taxon>Endopterygota</taxon>
        <taxon>Lepidoptera</taxon>
        <taxon>Glossata</taxon>
        <taxon>Ditrysia</taxon>
        <taxon>Papilionoidea</taxon>
        <taxon>Papilionidae</taxon>
        <taxon>Papilioninae</taxon>
        <taxon>Papilio</taxon>
    </lineage>
</organism>
<gene>
    <name evidence="2" type="ORF">RR46_00755</name>
</gene>
<sequence>MSTFLSDLSLALYKSNNFFVDNVINTSSRNRGLILWVQLIASSPSIDKPGQSEHGHAGGAGYGKPAGVQPRAPPAPYAQPYQPPLRLHNPGYGSAALSYRPGQSEHGHAGGAGYGKPAGVQPRAPPAPYAQPYQPPLRLHNPGYGSAALSYR</sequence>
<dbReference type="AlphaFoldDB" id="A0A0N0PAI8"/>